<feature type="region of interest" description="Disordered" evidence="1">
    <location>
        <begin position="25"/>
        <end position="124"/>
    </location>
</feature>
<dbReference type="GeneID" id="113908561"/>
<dbReference type="AlphaFoldDB" id="A0A6J2AYG9"/>
<keyword evidence="2" id="KW-1185">Reference proteome</keyword>
<dbReference type="Proteomes" id="UP000515165">
    <property type="component" value="Chromosome 6"/>
</dbReference>
<proteinExistence type="predicted"/>
<feature type="compositionally biased region" description="Pro residues" evidence="1">
    <location>
        <begin position="74"/>
        <end position="88"/>
    </location>
</feature>
<evidence type="ECO:0000313" key="2">
    <source>
        <dbReference type="Proteomes" id="UP000515165"/>
    </source>
</evidence>
<gene>
    <name evidence="3" type="primary">LOC113908561</name>
</gene>
<evidence type="ECO:0000313" key="3">
    <source>
        <dbReference type="RefSeq" id="XP_027424589.1"/>
    </source>
</evidence>
<dbReference type="KEGG" id="zca:113908561"/>
<dbReference type="RefSeq" id="XP_027424589.1">
    <property type="nucleotide sequence ID" value="XM_027568788.1"/>
</dbReference>
<reference evidence="3" key="1">
    <citation type="submission" date="2025-08" db="UniProtKB">
        <authorList>
            <consortium name="RefSeq"/>
        </authorList>
    </citation>
    <scope>IDENTIFICATION</scope>
    <source>
        <tissue evidence="3">Blood</tissue>
    </source>
</reference>
<feature type="compositionally biased region" description="Low complexity" evidence="1">
    <location>
        <begin position="58"/>
        <end position="73"/>
    </location>
</feature>
<accession>A0A6J2AYG9</accession>
<organism evidence="2 3">
    <name type="scientific">Zalophus californianus</name>
    <name type="common">California sealion</name>
    <dbReference type="NCBI Taxonomy" id="9704"/>
    <lineage>
        <taxon>Eukaryota</taxon>
        <taxon>Metazoa</taxon>
        <taxon>Chordata</taxon>
        <taxon>Craniata</taxon>
        <taxon>Vertebrata</taxon>
        <taxon>Euteleostomi</taxon>
        <taxon>Mammalia</taxon>
        <taxon>Eutheria</taxon>
        <taxon>Laurasiatheria</taxon>
        <taxon>Carnivora</taxon>
        <taxon>Caniformia</taxon>
        <taxon>Pinnipedia</taxon>
        <taxon>Otariidae</taxon>
        <taxon>Zalophus</taxon>
    </lineage>
</organism>
<protein>
    <submittedName>
        <fullName evidence="3">Translation initiation factor IF-2-like</fullName>
    </submittedName>
</protein>
<evidence type="ECO:0000256" key="1">
    <source>
        <dbReference type="SAM" id="MobiDB-lite"/>
    </source>
</evidence>
<name>A0A6J2AYG9_ZALCA</name>
<sequence length="150" mass="15671">MATGKCCLKLQSVCLPKQGWLTDSVAQRDSGQAPARRRVVAGGGDAVPAGRGRRPAARRAAAAATRGRAGPAGHRPPPADPEVRPPPVSRVARARRTPAGFCPQPPAATAPRRRGVFGSRQNGPLPARKVRARTASVLFPLPLSLSGLVW</sequence>